<keyword evidence="2" id="KW-0444">Lipid biosynthesis</keyword>
<feature type="transmembrane region" description="Helical" evidence="6">
    <location>
        <begin position="6"/>
        <end position="35"/>
    </location>
</feature>
<dbReference type="SUPFAM" id="SSF69593">
    <property type="entry name" value="Glycerol-3-phosphate (1)-acyltransferase"/>
    <property type="match status" value="1"/>
</dbReference>
<dbReference type="CDD" id="cd07989">
    <property type="entry name" value="LPLAT_AGPAT-like"/>
    <property type="match status" value="1"/>
</dbReference>
<dbReference type="RefSeq" id="WP_190614802.1">
    <property type="nucleotide sequence ID" value="NZ_AP018712.1"/>
</dbReference>
<name>A0A7G1G5R7_9BACT</name>
<evidence type="ECO:0000313" key="8">
    <source>
        <dbReference type="EMBL" id="BBE31940.1"/>
    </source>
</evidence>
<gene>
    <name evidence="8" type="ORF">OSSY52_20810</name>
</gene>
<comment type="pathway">
    <text evidence="1">Lipid metabolism.</text>
</comment>
<organism evidence="8 9">
    <name type="scientific">Tepiditoga spiralis</name>
    <dbReference type="NCBI Taxonomy" id="2108365"/>
    <lineage>
        <taxon>Bacteria</taxon>
        <taxon>Thermotogati</taxon>
        <taxon>Thermotogota</taxon>
        <taxon>Thermotogae</taxon>
        <taxon>Petrotogales</taxon>
        <taxon>Petrotogaceae</taxon>
        <taxon>Tepiditoga</taxon>
    </lineage>
</organism>
<proteinExistence type="predicted"/>
<evidence type="ECO:0000256" key="6">
    <source>
        <dbReference type="SAM" id="Phobius"/>
    </source>
</evidence>
<keyword evidence="6" id="KW-0812">Transmembrane</keyword>
<dbReference type="InterPro" id="IPR002123">
    <property type="entry name" value="Plipid/glycerol_acylTrfase"/>
</dbReference>
<dbReference type="GO" id="GO:0003841">
    <property type="term" value="F:1-acylglycerol-3-phosphate O-acyltransferase activity"/>
    <property type="evidence" value="ECO:0007669"/>
    <property type="project" value="TreeGrafter"/>
</dbReference>
<reference evidence="8 9" key="1">
    <citation type="submission" date="2018-06" db="EMBL/GenBank/DDBJ databases">
        <title>Genome sequencing of Oceanotoga sp. sy52.</title>
        <authorList>
            <person name="Mori K."/>
        </authorList>
    </citation>
    <scope>NUCLEOTIDE SEQUENCE [LARGE SCALE GENOMIC DNA]</scope>
    <source>
        <strain evidence="9">sy52</strain>
    </source>
</reference>
<feature type="domain" description="Phospholipid/glycerol acyltransferase" evidence="7">
    <location>
        <begin position="83"/>
        <end position="197"/>
    </location>
</feature>
<sequence length="247" mass="28354">MKFIHFFNSLFFTLVFFVGFLFYVGIYGEIVYLIYLIKLKKNKKEALEFLKKRAVVFSKATFKFTNCPVNLIGKENIPDNGPYVIVGNHQSLMDGPLVIGFIAPVIFILKKQNMKVPFISKFFKALDFIPVDRDDPRSGAITLRTFAKELKVNKSIISVFPEGTRTNNGEVGKFKEGSLSVPYKFNIQILPIVIDGTFNMMKKNRLLLNPTKINLKVLKPLQPKDFESEKILSDYIRDLIIKNKNNL</sequence>
<dbReference type="KEGG" id="ocy:OSSY52_20810"/>
<dbReference type="EMBL" id="AP018712">
    <property type="protein sequence ID" value="BBE31940.1"/>
    <property type="molecule type" value="Genomic_DNA"/>
</dbReference>
<dbReference type="GO" id="GO:0006654">
    <property type="term" value="P:phosphatidic acid biosynthetic process"/>
    <property type="evidence" value="ECO:0007669"/>
    <property type="project" value="TreeGrafter"/>
</dbReference>
<keyword evidence="6" id="KW-1133">Transmembrane helix</keyword>
<evidence type="ECO:0000256" key="1">
    <source>
        <dbReference type="ARBA" id="ARBA00005189"/>
    </source>
</evidence>
<accession>A0A7G1G5R7</accession>
<dbReference type="Proteomes" id="UP000516361">
    <property type="component" value="Chromosome"/>
</dbReference>
<dbReference type="SMART" id="SM00563">
    <property type="entry name" value="PlsC"/>
    <property type="match status" value="1"/>
</dbReference>
<dbReference type="PANTHER" id="PTHR10434">
    <property type="entry name" value="1-ACYL-SN-GLYCEROL-3-PHOSPHATE ACYLTRANSFERASE"/>
    <property type="match status" value="1"/>
</dbReference>
<keyword evidence="9" id="KW-1185">Reference proteome</keyword>
<keyword evidence="5 8" id="KW-0012">Acyltransferase</keyword>
<keyword evidence="3 8" id="KW-0808">Transferase</keyword>
<evidence type="ECO:0000256" key="2">
    <source>
        <dbReference type="ARBA" id="ARBA00022516"/>
    </source>
</evidence>
<dbReference type="AlphaFoldDB" id="A0A7G1G5R7"/>
<evidence type="ECO:0000259" key="7">
    <source>
        <dbReference type="SMART" id="SM00563"/>
    </source>
</evidence>
<dbReference type="Pfam" id="PF01553">
    <property type="entry name" value="Acyltransferase"/>
    <property type="match status" value="1"/>
</dbReference>
<dbReference type="PANTHER" id="PTHR10434:SF64">
    <property type="entry name" value="1-ACYL-SN-GLYCEROL-3-PHOSPHATE ACYLTRANSFERASE-RELATED"/>
    <property type="match status" value="1"/>
</dbReference>
<keyword evidence="6" id="KW-0472">Membrane</keyword>
<protein>
    <submittedName>
        <fullName evidence="8">1-acyl-sn-glycerol-3-phosphate acyltransferase</fullName>
    </submittedName>
</protein>
<evidence type="ECO:0000256" key="3">
    <source>
        <dbReference type="ARBA" id="ARBA00022679"/>
    </source>
</evidence>
<dbReference type="InParanoid" id="A0A7G1G5R7"/>
<evidence type="ECO:0000313" key="9">
    <source>
        <dbReference type="Proteomes" id="UP000516361"/>
    </source>
</evidence>
<evidence type="ECO:0000256" key="5">
    <source>
        <dbReference type="ARBA" id="ARBA00023315"/>
    </source>
</evidence>
<dbReference type="FunCoup" id="A0A7G1G5R7">
    <property type="interactions" value="216"/>
</dbReference>
<keyword evidence="4" id="KW-0443">Lipid metabolism</keyword>
<evidence type="ECO:0000256" key="4">
    <source>
        <dbReference type="ARBA" id="ARBA00023098"/>
    </source>
</evidence>